<dbReference type="PRINTS" id="PR00413">
    <property type="entry name" value="HADHALOGNASE"/>
</dbReference>
<evidence type="ECO:0000256" key="1">
    <source>
        <dbReference type="SAM" id="SignalP"/>
    </source>
</evidence>
<dbReference type="SFLD" id="SFLDG01129">
    <property type="entry name" value="C1.5:_HAD__Beta-PGM__Phosphata"/>
    <property type="match status" value="1"/>
</dbReference>
<organism evidence="2 3">
    <name type="scientific">Durusdinium trenchii</name>
    <dbReference type="NCBI Taxonomy" id="1381693"/>
    <lineage>
        <taxon>Eukaryota</taxon>
        <taxon>Sar</taxon>
        <taxon>Alveolata</taxon>
        <taxon>Dinophyceae</taxon>
        <taxon>Suessiales</taxon>
        <taxon>Symbiodiniaceae</taxon>
        <taxon>Durusdinium</taxon>
    </lineage>
</organism>
<dbReference type="Gene3D" id="3.40.50.1000">
    <property type="entry name" value="HAD superfamily/HAD-like"/>
    <property type="match status" value="1"/>
</dbReference>
<proteinExistence type="predicted"/>
<dbReference type="InterPro" id="IPR036412">
    <property type="entry name" value="HAD-like_sf"/>
</dbReference>
<name>A0ABP0HE70_9DINO</name>
<keyword evidence="1" id="KW-0732">Signal</keyword>
<dbReference type="InterPro" id="IPR023214">
    <property type="entry name" value="HAD_sf"/>
</dbReference>
<dbReference type="Proteomes" id="UP001642484">
    <property type="component" value="Unassembled WGS sequence"/>
</dbReference>
<dbReference type="InterPro" id="IPR006439">
    <property type="entry name" value="HAD-SF_hydro_IA"/>
</dbReference>
<feature type="signal peptide" evidence="1">
    <location>
        <begin position="1"/>
        <end position="29"/>
    </location>
</feature>
<protein>
    <submittedName>
        <fullName evidence="2">Uncharacterized protein</fullName>
    </submittedName>
</protein>
<comment type="caution">
    <text evidence="2">The sequence shown here is derived from an EMBL/GenBank/DDBJ whole genome shotgun (WGS) entry which is preliminary data.</text>
</comment>
<evidence type="ECO:0000313" key="3">
    <source>
        <dbReference type="Proteomes" id="UP001642484"/>
    </source>
</evidence>
<dbReference type="NCBIfam" id="TIGR01509">
    <property type="entry name" value="HAD-SF-IA-v3"/>
    <property type="match status" value="1"/>
</dbReference>
<reference evidence="2 3" key="1">
    <citation type="submission" date="2024-02" db="EMBL/GenBank/DDBJ databases">
        <authorList>
            <person name="Chen Y."/>
            <person name="Shah S."/>
            <person name="Dougan E. K."/>
            <person name="Thang M."/>
            <person name="Chan C."/>
        </authorList>
    </citation>
    <scope>NUCLEOTIDE SEQUENCE [LARGE SCALE GENOMIC DNA]</scope>
</reference>
<accession>A0ABP0HE70</accession>
<dbReference type="InterPro" id="IPR023198">
    <property type="entry name" value="PGP-like_dom2"/>
</dbReference>
<dbReference type="PANTHER" id="PTHR42896">
    <property type="entry name" value="XYLULOSE-1,5-BISPHOSPHATE (XUBP) PHOSPHATASE"/>
    <property type="match status" value="1"/>
</dbReference>
<dbReference type="InterPro" id="IPR044999">
    <property type="entry name" value="CbbY-like"/>
</dbReference>
<dbReference type="Pfam" id="PF00702">
    <property type="entry name" value="Hydrolase"/>
    <property type="match status" value="1"/>
</dbReference>
<dbReference type="PANTHER" id="PTHR42896:SF4">
    <property type="entry name" value="OS08G0485900 PROTEIN"/>
    <property type="match status" value="1"/>
</dbReference>
<keyword evidence="3" id="KW-1185">Reference proteome</keyword>
<dbReference type="SFLD" id="SFLDS00003">
    <property type="entry name" value="Haloacid_Dehalogenase"/>
    <property type="match status" value="1"/>
</dbReference>
<gene>
    <name evidence="2" type="ORF">CCMP2556_LOCUS1293</name>
</gene>
<dbReference type="EMBL" id="CAXAMN010000436">
    <property type="protein sequence ID" value="CAK8988514.1"/>
    <property type="molecule type" value="Genomic_DNA"/>
</dbReference>
<sequence length="301" mass="32899">MQPGHMRWSSVWVCGLIATWCTFERWSRAAPEAFAAVRRPRRQPLAARLAGVPLGGIEPRALILDCDGVIADSEYLHRDAYNQVFAEFGVDTYWSKEYYDELQNKIGGGKPKMRYHFGIQGWPASKLGPAPEDEAAQTHLIDALQDRKTEIYQSYVAEGRSSARPGIVELIDISLSRSDLKTAICSAGTREAAQQVLMAVLGEDRLSRFDLILLGDDVSRKKPDPLIYRLASERLGVSIENCAVVEDSKIGLQAALAAGMKCYITYTESTQGQEFGGAAGVVADATRPACFGVGGAMFEGM</sequence>
<dbReference type="SUPFAM" id="SSF56784">
    <property type="entry name" value="HAD-like"/>
    <property type="match status" value="1"/>
</dbReference>
<evidence type="ECO:0000313" key="2">
    <source>
        <dbReference type="EMBL" id="CAK8988514.1"/>
    </source>
</evidence>
<dbReference type="Gene3D" id="1.10.150.240">
    <property type="entry name" value="Putative phosphatase, domain 2"/>
    <property type="match status" value="1"/>
</dbReference>
<feature type="chain" id="PRO_5046024581" evidence="1">
    <location>
        <begin position="30"/>
        <end position="301"/>
    </location>
</feature>